<name>A0AAE7BE70_9BACT</name>
<dbReference type="RefSeq" id="WP_129011496.1">
    <property type="nucleotide sequence ID" value="NZ_CP053835.1"/>
</dbReference>
<sequence length="193" mass="23171">MIERFLEYLIKYQDALYVIGGFAAGSIATYFKFYPILKEKENKQIKFDSNIFKQSDAVLSEKQINELIGDLESNHSYRSNQDNRLNSFLSFFEDTSNIYEYKELNCHITTLKKDLEKLQYFYSTHFFIFPDYQTSDNTKFCMYPEGNVDRNWNGKQESKSNYEEKEEKLLELCIKTKESYKKYRLEIRKILKV</sequence>
<dbReference type="AlphaFoldDB" id="A0AAE7BE70"/>
<feature type="transmembrane region" description="Helical" evidence="1">
    <location>
        <begin position="15"/>
        <end position="37"/>
    </location>
</feature>
<gene>
    <name evidence="2" type="ORF">ADFLV_1432</name>
</gene>
<accession>A0AAE7BE70</accession>
<reference evidence="2 3" key="1">
    <citation type="submission" date="2020-05" db="EMBL/GenBank/DDBJ databases">
        <title>Complete genome sequencing of Campylobacter and Arcobacter type strains.</title>
        <authorList>
            <person name="Miller W.G."/>
            <person name="Yee E."/>
        </authorList>
    </citation>
    <scope>NUCLEOTIDE SEQUENCE [LARGE SCALE GENOMIC DNA]</scope>
    <source>
        <strain evidence="2 3">LMG 25694</strain>
    </source>
</reference>
<dbReference type="EMBL" id="CP053835">
    <property type="protein sequence ID" value="QKF77458.1"/>
    <property type="molecule type" value="Genomic_DNA"/>
</dbReference>
<keyword evidence="1" id="KW-0472">Membrane</keyword>
<dbReference type="KEGG" id="adz:ADFLV_1432"/>
<evidence type="ECO:0000256" key="1">
    <source>
        <dbReference type="SAM" id="Phobius"/>
    </source>
</evidence>
<proteinExistence type="predicted"/>
<evidence type="ECO:0000313" key="2">
    <source>
        <dbReference type="EMBL" id="QKF77458.1"/>
    </source>
</evidence>
<evidence type="ECO:0000313" key="3">
    <source>
        <dbReference type="Proteomes" id="UP000503313"/>
    </source>
</evidence>
<keyword evidence="3" id="KW-1185">Reference proteome</keyword>
<organism evidence="2 3">
    <name type="scientific">Arcobacter defluvii</name>
    <dbReference type="NCBI Taxonomy" id="873191"/>
    <lineage>
        <taxon>Bacteria</taxon>
        <taxon>Pseudomonadati</taxon>
        <taxon>Campylobacterota</taxon>
        <taxon>Epsilonproteobacteria</taxon>
        <taxon>Campylobacterales</taxon>
        <taxon>Arcobacteraceae</taxon>
        <taxon>Arcobacter</taxon>
    </lineage>
</organism>
<keyword evidence="1" id="KW-1133">Transmembrane helix</keyword>
<protein>
    <submittedName>
        <fullName evidence="2">Uncharacterized protein</fullName>
    </submittedName>
</protein>
<keyword evidence="1" id="KW-0812">Transmembrane</keyword>
<dbReference type="Proteomes" id="UP000503313">
    <property type="component" value="Chromosome"/>
</dbReference>